<evidence type="ECO:0000313" key="3">
    <source>
        <dbReference type="Proteomes" id="UP000289437"/>
    </source>
</evidence>
<reference evidence="2 3" key="1">
    <citation type="submission" date="2018-11" db="EMBL/GenBank/DDBJ databases">
        <authorList>
            <person name="Mardanov A.V."/>
            <person name="Ravin N.V."/>
            <person name="Dedysh S.N."/>
        </authorList>
    </citation>
    <scope>NUCLEOTIDE SEQUENCE [LARGE SCALE GENOMIC DNA]</scope>
    <source>
        <strain evidence="2 3">AF10</strain>
    </source>
</reference>
<reference evidence="3" key="2">
    <citation type="submission" date="2019-02" db="EMBL/GenBank/DDBJ databases">
        <title>Granulicella sibirica sp. nov., a psychrotolerant acidobacterium isolated from an organic soil layer in forested tundra, West Siberia.</title>
        <authorList>
            <person name="Oshkin I.Y."/>
            <person name="Kulichevskaya I.S."/>
            <person name="Rijpstra W.I.C."/>
            <person name="Sinninghe Damste J.S."/>
            <person name="Rakitin A.L."/>
            <person name="Ravin N.V."/>
            <person name="Dedysh S.N."/>
        </authorList>
    </citation>
    <scope>NUCLEOTIDE SEQUENCE [LARGE SCALE GENOMIC DNA]</scope>
    <source>
        <strain evidence="3">AF10</strain>
    </source>
</reference>
<evidence type="ECO:0000313" key="2">
    <source>
        <dbReference type="EMBL" id="RXH57755.1"/>
    </source>
</evidence>
<name>A0A4Q0T272_9BACT</name>
<evidence type="ECO:0000256" key="1">
    <source>
        <dbReference type="SAM" id="MobiDB-lite"/>
    </source>
</evidence>
<feature type="region of interest" description="Disordered" evidence="1">
    <location>
        <begin position="20"/>
        <end position="45"/>
    </location>
</feature>
<gene>
    <name evidence="2" type="ORF">GRAN_1065</name>
</gene>
<feature type="compositionally biased region" description="Low complexity" evidence="1">
    <location>
        <begin position="20"/>
        <end position="31"/>
    </location>
</feature>
<dbReference type="EMBL" id="RDSM01000001">
    <property type="protein sequence ID" value="RXH57755.1"/>
    <property type="molecule type" value="Genomic_DNA"/>
</dbReference>
<accession>A0A4Q0T272</accession>
<dbReference type="AlphaFoldDB" id="A0A4Q0T272"/>
<protein>
    <submittedName>
        <fullName evidence="2">Uncharacterized protein</fullName>
    </submittedName>
</protein>
<proteinExistence type="predicted"/>
<feature type="compositionally biased region" description="Pro residues" evidence="1">
    <location>
        <begin position="32"/>
        <end position="45"/>
    </location>
</feature>
<dbReference type="Proteomes" id="UP000289437">
    <property type="component" value="Unassembled WGS sequence"/>
</dbReference>
<dbReference type="RefSeq" id="WP_128911875.1">
    <property type="nucleotide sequence ID" value="NZ_RDSM01000001.1"/>
</dbReference>
<keyword evidence="3" id="KW-1185">Reference proteome</keyword>
<comment type="caution">
    <text evidence="2">The sequence shown here is derived from an EMBL/GenBank/DDBJ whole genome shotgun (WGS) entry which is preliminary data.</text>
</comment>
<sequence length="197" mass="22182">MPGDFLKRLFGGISKEPPSLSILPPASSMPRKVPPATVPASPPPRKPNLVPGNFYQFEFYIDLEIKGVVHIGYPKICIRTSHAIRWGSTTQWSYPTEGQSRIRWVDDPERGLATRNLEHIEDALGAEGRIGDMRLRFEKVLDLGDNVIVYALFCPEKNIRLAYGFDRIIFEPKHISASMRRRLANVPEKASSDEPVA</sequence>
<organism evidence="2 3">
    <name type="scientific">Granulicella sibirica</name>
    <dbReference type="NCBI Taxonomy" id="2479048"/>
    <lineage>
        <taxon>Bacteria</taxon>
        <taxon>Pseudomonadati</taxon>
        <taxon>Acidobacteriota</taxon>
        <taxon>Terriglobia</taxon>
        <taxon>Terriglobales</taxon>
        <taxon>Acidobacteriaceae</taxon>
        <taxon>Granulicella</taxon>
    </lineage>
</organism>